<dbReference type="GO" id="GO:0009060">
    <property type="term" value="P:aerobic respiration"/>
    <property type="evidence" value="ECO:0007669"/>
    <property type="project" value="TreeGrafter"/>
</dbReference>
<keyword evidence="5" id="KW-1278">Translocase</keyword>
<gene>
    <name evidence="5 7" type="primary">nuoH</name>
    <name evidence="7" type="ORF">E7746_01815</name>
</gene>
<dbReference type="GO" id="GO:0005886">
    <property type="term" value="C:plasma membrane"/>
    <property type="evidence" value="ECO:0007669"/>
    <property type="project" value="UniProtKB-SubCell"/>
</dbReference>
<keyword evidence="7" id="KW-0560">Oxidoreductase</keyword>
<keyword evidence="2 5" id="KW-0812">Transmembrane</keyword>
<feature type="transmembrane region" description="Helical" evidence="5">
    <location>
        <begin position="338"/>
        <end position="357"/>
    </location>
</feature>
<dbReference type="GO" id="GO:0048038">
    <property type="term" value="F:quinone binding"/>
    <property type="evidence" value="ECO:0007669"/>
    <property type="project" value="UniProtKB-KW"/>
</dbReference>
<feature type="transmembrane region" description="Helical" evidence="5">
    <location>
        <begin position="201"/>
        <end position="221"/>
    </location>
</feature>
<comment type="subcellular location">
    <subcellularLocation>
        <location evidence="5 6">Cell membrane</location>
        <topology evidence="5 6">Multi-pass membrane protein</topology>
    </subcellularLocation>
    <subcellularLocation>
        <location evidence="1">Membrane</location>
        <topology evidence="1">Multi-pass membrane protein</topology>
    </subcellularLocation>
</comment>
<comment type="function">
    <text evidence="5">NDH-1 shuttles electrons from NADH, via FMN and iron-sulfur (Fe-S) centers, to quinones in the respiratory chain. The immediate electron acceptor for the enzyme in this species is believed to be ubiquinone. Couples the redox reaction to proton translocation (for every two electrons transferred, four hydrogen ions are translocated across the cytoplasmic membrane), and thus conserves the redox energy in a proton gradient. This subunit may bind ubiquinone.</text>
</comment>
<evidence type="ECO:0000256" key="6">
    <source>
        <dbReference type="RuleBase" id="RU000471"/>
    </source>
</evidence>
<proteinExistence type="inferred from homology"/>
<reference evidence="7 8" key="1">
    <citation type="submission" date="2019-02" db="EMBL/GenBank/DDBJ databases">
        <title>Isolation and identification of novel species under the genus Muribaculum.</title>
        <authorList>
            <person name="Miyake S."/>
            <person name="Ding Y."/>
            <person name="Low A."/>
            <person name="Soh M."/>
            <person name="Seedorf H."/>
        </authorList>
    </citation>
    <scope>NUCLEOTIDE SEQUENCE [LARGE SCALE GENOMIC DNA]</scope>
    <source>
        <strain evidence="7 8">TLL-A4</strain>
    </source>
</reference>
<dbReference type="GO" id="GO:0003954">
    <property type="term" value="F:NADH dehydrogenase activity"/>
    <property type="evidence" value="ECO:0007669"/>
    <property type="project" value="TreeGrafter"/>
</dbReference>
<comment type="similarity">
    <text evidence="5 6">Belongs to the complex I subunit 1 family.</text>
</comment>
<dbReference type="KEGG" id="mgod:E7746_01815"/>
<organism evidence="7 8">
    <name type="scientific">Muribaculum gordoncarteri</name>
    <dbReference type="NCBI Taxonomy" id="2530390"/>
    <lineage>
        <taxon>Bacteria</taxon>
        <taxon>Pseudomonadati</taxon>
        <taxon>Bacteroidota</taxon>
        <taxon>Bacteroidia</taxon>
        <taxon>Bacteroidales</taxon>
        <taxon>Muribaculaceae</taxon>
        <taxon>Muribaculum</taxon>
    </lineage>
</organism>
<feature type="transmembrane region" description="Helical" evidence="5">
    <location>
        <begin position="296"/>
        <end position="317"/>
    </location>
</feature>
<dbReference type="RefSeq" id="WP_135947756.1">
    <property type="nucleotide sequence ID" value="NZ_CP039393.1"/>
</dbReference>
<dbReference type="EC" id="7.1.1.-" evidence="5"/>
<dbReference type="InterPro" id="IPR001694">
    <property type="entry name" value="NADH_UbQ_OxRdtase_su1/FPO"/>
</dbReference>
<dbReference type="GO" id="GO:0016655">
    <property type="term" value="F:oxidoreductase activity, acting on NAD(P)H, quinone or similar compound as acceptor"/>
    <property type="evidence" value="ECO:0007669"/>
    <property type="project" value="UniProtKB-UniRule"/>
</dbReference>
<feature type="transmembrane region" description="Helical" evidence="5">
    <location>
        <begin position="20"/>
        <end position="49"/>
    </location>
</feature>
<evidence type="ECO:0000256" key="5">
    <source>
        <dbReference type="HAMAP-Rule" id="MF_01350"/>
    </source>
</evidence>
<evidence type="ECO:0000256" key="2">
    <source>
        <dbReference type="ARBA" id="ARBA00022692"/>
    </source>
</evidence>
<comment type="catalytic activity">
    <reaction evidence="5">
        <text>a quinone + NADH + 5 H(+)(in) = a quinol + NAD(+) + 4 H(+)(out)</text>
        <dbReference type="Rhea" id="RHEA:57888"/>
        <dbReference type="ChEBI" id="CHEBI:15378"/>
        <dbReference type="ChEBI" id="CHEBI:24646"/>
        <dbReference type="ChEBI" id="CHEBI:57540"/>
        <dbReference type="ChEBI" id="CHEBI:57945"/>
        <dbReference type="ChEBI" id="CHEBI:132124"/>
    </reaction>
</comment>
<keyword evidence="5" id="KW-0874">Quinone</keyword>
<evidence type="ECO:0000256" key="1">
    <source>
        <dbReference type="ARBA" id="ARBA00004141"/>
    </source>
</evidence>
<evidence type="ECO:0000256" key="3">
    <source>
        <dbReference type="ARBA" id="ARBA00022989"/>
    </source>
</evidence>
<feature type="transmembrane region" description="Helical" evidence="5">
    <location>
        <begin position="171"/>
        <end position="189"/>
    </location>
</feature>
<dbReference type="OrthoDB" id="9803734at2"/>
<dbReference type="InterPro" id="IPR018086">
    <property type="entry name" value="NADH_UbQ_OxRdtase_su1_CS"/>
</dbReference>
<protein>
    <recommendedName>
        <fullName evidence="5">NADH-quinone oxidoreductase subunit H</fullName>
        <ecNumber evidence="5">7.1.1.-</ecNumber>
    </recommendedName>
    <alternativeName>
        <fullName evidence="5">NADH dehydrogenase I subunit H</fullName>
    </alternativeName>
    <alternativeName>
        <fullName evidence="5">NDH-1 subunit H</fullName>
    </alternativeName>
</protein>
<name>A0A4P7VND1_9BACT</name>
<dbReference type="Proteomes" id="UP000297031">
    <property type="component" value="Chromosome"/>
</dbReference>
<dbReference type="Pfam" id="PF00146">
    <property type="entry name" value="NADHdh"/>
    <property type="match status" value="1"/>
</dbReference>
<accession>A0A4P7VND1</accession>
<keyword evidence="5" id="KW-1003">Cell membrane</keyword>
<dbReference type="EMBL" id="CP039393">
    <property type="protein sequence ID" value="QCD34698.1"/>
    <property type="molecule type" value="Genomic_DNA"/>
</dbReference>
<dbReference type="NCBIfam" id="NF004741">
    <property type="entry name" value="PRK06076.1-2"/>
    <property type="match status" value="1"/>
</dbReference>
<keyword evidence="4 5" id="KW-0472">Membrane</keyword>
<evidence type="ECO:0000256" key="4">
    <source>
        <dbReference type="ARBA" id="ARBA00023136"/>
    </source>
</evidence>
<dbReference type="PANTHER" id="PTHR11432:SF3">
    <property type="entry name" value="NADH-UBIQUINONE OXIDOREDUCTASE CHAIN 1"/>
    <property type="match status" value="1"/>
</dbReference>
<dbReference type="PROSITE" id="PS00667">
    <property type="entry name" value="COMPLEX1_ND1_1"/>
    <property type="match status" value="1"/>
</dbReference>
<evidence type="ECO:0000313" key="8">
    <source>
        <dbReference type="Proteomes" id="UP000297031"/>
    </source>
</evidence>
<keyword evidence="5 6" id="KW-0520">NAD</keyword>
<keyword evidence="8" id="KW-1185">Reference proteome</keyword>
<feature type="transmembrane region" description="Helical" evidence="5">
    <location>
        <begin position="261"/>
        <end position="284"/>
    </location>
</feature>
<dbReference type="PROSITE" id="PS00668">
    <property type="entry name" value="COMPLEX1_ND1_2"/>
    <property type="match status" value="1"/>
</dbReference>
<feature type="transmembrane region" description="Helical" evidence="5">
    <location>
        <begin position="96"/>
        <end position="117"/>
    </location>
</feature>
<keyword evidence="5" id="KW-0830">Ubiquinone</keyword>
<dbReference type="HAMAP" id="MF_01350">
    <property type="entry name" value="NDH1_NuoH"/>
    <property type="match status" value="1"/>
</dbReference>
<evidence type="ECO:0000313" key="7">
    <source>
        <dbReference type="EMBL" id="QCD34698.1"/>
    </source>
</evidence>
<comment type="subunit">
    <text evidence="5">NDH-1 is composed of 14 different subunits. Subunits NuoA, H, J, K, L, M, N constitute the membrane sector of the complex.</text>
</comment>
<dbReference type="PANTHER" id="PTHR11432">
    <property type="entry name" value="NADH DEHYDROGENASE SUBUNIT 1"/>
    <property type="match status" value="1"/>
</dbReference>
<sequence>MYDLSKGADWLNQFLTTYMSPWLAVVVECVIIGVVLLLAYALLALFYIYFERKVCAAFQCRLGPNRVGPFGIFQSVADMFKILIKELISLNHIDKFLFALAPYLVIIASMLCFAVLPWGKGIQVIDFNIGIFFLVAVSSIGVLGILLAGWSSNNKFTLIGALRSGAQMISYELSIGLSVITMVAFAGSMSISDIVNQQQDLWFIFSGHIPAIIAFIIYLIAGTAETNRGPFDLPEAESELTAGYHTEYSGIHFGFFYLAEYLNLFIVAGVASLLFFGGWMPLHIPGWDAFNHVMDFIPSIVWFLIKAIALSFVIIWFKWTFPRLRIDQLLSLEWKYLLPINLANLVLMVVVICYGLHF</sequence>
<dbReference type="AlphaFoldDB" id="A0A4P7VND1"/>
<feature type="transmembrane region" description="Helical" evidence="5">
    <location>
        <begin position="129"/>
        <end position="150"/>
    </location>
</feature>
<keyword evidence="3 5" id="KW-1133">Transmembrane helix</keyword>